<dbReference type="InterPro" id="IPR023631">
    <property type="entry name" value="Amidase_dom"/>
</dbReference>
<dbReference type="PROSITE" id="PS51766">
    <property type="entry name" value="DOCKERIN"/>
    <property type="match status" value="1"/>
</dbReference>
<dbReference type="InterPro" id="IPR036439">
    <property type="entry name" value="Dockerin_dom_sf"/>
</dbReference>
<accession>A0A161YDB7</accession>
<feature type="region of interest" description="Disordered" evidence="1">
    <location>
        <begin position="252"/>
        <end position="272"/>
    </location>
</feature>
<dbReference type="SUPFAM" id="SSF75304">
    <property type="entry name" value="Amidase signature (AS) enzymes"/>
    <property type="match status" value="1"/>
</dbReference>
<dbReference type="OrthoDB" id="182039at2"/>
<evidence type="ECO:0000313" key="4">
    <source>
        <dbReference type="EMBL" id="KZM33688.1"/>
    </source>
</evidence>
<dbReference type="InterPro" id="IPR002105">
    <property type="entry name" value="Dockerin_1_rpt"/>
</dbReference>
<sequence>MNTHARRRRLLAAAPVALVALVAPITVGLTATTAVGAPSDPTSPGLAFGAPFYTEADLTGDGAVDTDDLSLLVAAVGTTSTDAGWSDVAAADLDGSGTIDVTDVAALSQRMLYDDGAFTLLEASTVDIQKAMASGELTAVELTQMYLDRIEAYDDQINSIITVNPHALEIAAELDKERAAGGPRSMLHGIPVIAKDNYNTVDMPTTAGCTCLQANQTSSDAQMIENLRADGAVILAKANLYEFAVNTTTDSSLGGTTTNPYAPGKTSGGSSGGSGASIAANFAVIGLGTDTGGSIRIPSSWNALVGVRSTVGLTSRDGIVPLALSQDTGGPMTRTVTDAAIALDAVAGSDPEDAATALTDSRRPASYTSFLDADSLDGARIGYDPTTIGTNATAQRLFADAVADLEARGAEVVPLAITDMATIQTWSSGSTNEFGHDLNAYLTKFAAPAVPYRSLQDIVASDGDYLPALASTLRTRSLVTQETYDAWKTQHDGEIAFGRQAIEGTMDAHDVDAIIYPSTSGPTGYSSGSNNRLSPFSALPAVTVPMGFASATLDGSTSDGAPIGLEFIGRAYDEGTLLGLAYGYEQGSLNRHAPALFPELEG</sequence>
<dbReference type="EC" id="6.3.5.7" evidence="4"/>
<dbReference type="GO" id="GO:0050567">
    <property type="term" value="F:glutaminyl-tRNA synthase (glutamine-hydrolyzing) activity"/>
    <property type="evidence" value="ECO:0007669"/>
    <property type="project" value="UniProtKB-EC"/>
</dbReference>
<dbReference type="GO" id="GO:0016740">
    <property type="term" value="F:transferase activity"/>
    <property type="evidence" value="ECO:0007669"/>
    <property type="project" value="UniProtKB-KW"/>
</dbReference>
<keyword evidence="4" id="KW-0808">Transferase</keyword>
<dbReference type="AlphaFoldDB" id="A0A161YDB7"/>
<dbReference type="RefSeq" id="WP_068709962.1">
    <property type="nucleotide sequence ID" value="NZ_LRIE01000084.1"/>
</dbReference>
<dbReference type="Pfam" id="PF01425">
    <property type="entry name" value="Amidase"/>
    <property type="match status" value="1"/>
</dbReference>
<evidence type="ECO:0000256" key="2">
    <source>
        <dbReference type="SAM" id="SignalP"/>
    </source>
</evidence>
<feature type="domain" description="Dockerin" evidence="3">
    <location>
        <begin position="51"/>
        <end position="120"/>
    </location>
</feature>
<evidence type="ECO:0000256" key="1">
    <source>
        <dbReference type="SAM" id="MobiDB-lite"/>
    </source>
</evidence>
<name>A0A161YDB7_9CELL</name>
<dbReference type="PANTHER" id="PTHR42678:SF34">
    <property type="entry name" value="OS04G0183300 PROTEIN"/>
    <property type="match status" value="1"/>
</dbReference>
<comment type="caution">
    <text evidence="4">The sequence shown here is derived from an EMBL/GenBank/DDBJ whole genome shotgun (WGS) entry which is preliminary data.</text>
</comment>
<dbReference type="PROSITE" id="PS00571">
    <property type="entry name" value="AMIDASES"/>
    <property type="match status" value="1"/>
</dbReference>
<dbReference type="SUPFAM" id="SSF63446">
    <property type="entry name" value="Type I dockerin domain"/>
    <property type="match status" value="1"/>
</dbReference>
<gene>
    <name evidence="4" type="primary">gatA_2</name>
    <name evidence="4" type="ORF">OJAG_35270</name>
</gene>
<dbReference type="Pfam" id="PF00404">
    <property type="entry name" value="Dockerin_1"/>
    <property type="match status" value="1"/>
</dbReference>
<dbReference type="PROSITE" id="PS00018">
    <property type="entry name" value="EF_HAND_1"/>
    <property type="match status" value="1"/>
</dbReference>
<dbReference type="GO" id="GO:0000272">
    <property type="term" value="P:polysaccharide catabolic process"/>
    <property type="evidence" value="ECO:0007669"/>
    <property type="project" value="InterPro"/>
</dbReference>
<dbReference type="Gene3D" id="1.10.1330.10">
    <property type="entry name" value="Dockerin domain"/>
    <property type="match status" value="1"/>
</dbReference>
<keyword evidence="2" id="KW-0732">Signal</keyword>
<dbReference type="PATRIC" id="fig|43678.3.peg.3689"/>
<organism evidence="4 5">
    <name type="scientific">Oerskovia enterophila</name>
    <dbReference type="NCBI Taxonomy" id="43678"/>
    <lineage>
        <taxon>Bacteria</taxon>
        <taxon>Bacillati</taxon>
        <taxon>Actinomycetota</taxon>
        <taxon>Actinomycetes</taxon>
        <taxon>Micrococcales</taxon>
        <taxon>Cellulomonadaceae</taxon>
        <taxon>Oerskovia</taxon>
    </lineage>
</organism>
<evidence type="ECO:0000313" key="5">
    <source>
        <dbReference type="Proteomes" id="UP000076447"/>
    </source>
</evidence>
<dbReference type="EMBL" id="LRIE01000084">
    <property type="protein sequence ID" value="KZM33688.1"/>
    <property type="molecule type" value="Genomic_DNA"/>
</dbReference>
<dbReference type="GO" id="GO:0004553">
    <property type="term" value="F:hydrolase activity, hydrolyzing O-glycosyl compounds"/>
    <property type="evidence" value="ECO:0007669"/>
    <property type="project" value="InterPro"/>
</dbReference>
<dbReference type="InterPro" id="IPR036928">
    <property type="entry name" value="AS_sf"/>
</dbReference>
<dbReference type="STRING" id="43678.OJAG_35270"/>
<keyword evidence="4" id="KW-0436">Ligase</keyword>
<protein>
    <submittedName>
        <fullName evidence="4">Glutamyl-tRNA(Gln) amidotransferase subunit A</fullName>
        <ecNumber evidence="4">6.3.5.7</ecNumber>
    </submittedName>
</protein>
<feature type="chain" id="PRO_5007830198" evidence="2">
    <location>
        <begin position="37"/>
        <end position="602"/>
    </location>
</feature>
<feature type="signal peptide" evidence="2">
    <location>
        <begin position="1"/>
        <end position="36"/>
    </location>
</feature>
<dbReference type="Gene3D" id="3.90.1300.10">
    <property type="entry name" value="Amidase signature (AS) domain"/>
    <property type="match status" value="1"/>
</dbReference>
<reference evidence="4 5" key="1">
    <citation type="submission" date="2016-01" db="EMBL/GenBank/DDBJ databases">
        <title>Genome sequence of Oerskovia enterophila VJag, an agar and cellulose degrading bacterium.</title>
        <authorList>
            <person name="Poehlein A."/>
            <person name="Jag V."/>
            <person name="Bengelsdorf F."/>
            <person name="Duerre P."/>
            <person name="Daniel R."/>
        </authorList>
    </citation>
    <scope>NUCLEOTIDE SEQUENCE [LARGE SCALE GENOMIC DNA]</scope>
    <source>
        <strain evidence="4 5">VJag</strain>
    </source>
</reference>
<proteinExistence type="predicted"/>
<dbReference type="InterPro" id="IPR018247">
    <property type="entry name" value="EF_Hand_1_Ca_BS"/>
</dbReference>
<dbReference type="InterPro" id="IPR016134">
    <property type="entry name" value="Dockerin_dom"/>
</dbReference>
<dbReference type="PANTHER" id="PTHR42678">
    <property type="entry name" value="AMIDASE"/>
    <property type="match status" value="1"/>
</dbReference>
<dbReference type="InterPro" id="IPR020556">
    <property type="entry name" value="Amidase_CS"/>
</dbReference>
<evidence type="ECO:0000259" key="3">
    <source>
        <dbReference type="PROSITE" id="PS51766"/>
    </source>
</evidence>
<dbReference type="Proteomes" id="UP000076447">
    <property type="component" value="Unassembled WGS sequence"/>
</dbReference>